<name>A0A2K8L4Z8_MARES</name>
<keyword evidence="4 6" id="KW-1133">Transmembrane helix</keyword>
<evidence type="ECO:0000313" key="8">
    <source>
        <dbReference type="EMBL" id="ATX80064.1"/>
    </source>
</evidence>
<feature type="transmembrane region" description="Helical" evidence="6">
    <location>
        <begin position="212"/>
        <end position="229"/>
    </location>
</feature>
<accession>A0A2K8L4Z8</accession>
<keyword evidence="5 6" id="KW-0472">Membrane</keyword>
<feature type="transmembrane region" description="Helical" evidence="6">
    <location>
        <begin position="170"/>
        <end position="192"/>
    </location>
</feature>
<dbReference type="InterPro" id="IPR015414">
    <property type="entry name" value="TMEM64"/>
</dbReference>
<evidence type="ECO:0000256" key="3">
    <source>
        <dbReference type="ARBA" id="ARBA00022692"/>
    </source>
</evidence>
<keyword evidence="3 6" id="KW-0812">Transmembrane</keyword>
<dbReference type="InterPro" id="IPR032816">
    <property type="entry name" value="VTT_dom"/>
</dbReference>
<evidence type="ECO:0000313" key="9">
    <source>
        <dbReference type="Proteomes" id="UP000231701"/>
    </source>
</evidence>
<evidence type="ECO:0000259" key="7">
    <source>
        <dbReference type="Pfam" id="PF09335"/>
    </source>
</evidence>
<evidence type="ECO:0000256" key="4">
    <source>
        <dbReference type="ARBA" id="ARBA00022989"/>
    </source>
</evidence>
<feature type="transmembrane region" description="Helical" evidence="6">
    <location>
        <begin position="12"/>
        <end position="30"/>
    </location>
</feature>
<feature type="domain" description="VTT" evidence="7">
    <location>
        <begin position="76"/>
        <end position="190"/>
    </location>
</feature>
<dbReference type="Proteomes" id="UP000231701">
    <property type="component" value="Chromosome"/>
</dbReference>
<sequence>MKKRESDLLRRIFPLLAIGVVLALSLYFDLGRHLSFDVLSEHRALLLEWVSAYAVAAPLIFILAYIAVVAFSLPGGLVMTVSGGFLFGALPGGLYSVTGATIGAVALFLVAKTSIGDYLLARAGQSVKKMQAGFAENALSYMFVLRLVPIFPFFLVNLVPAFLGVPLRVYFIATFFGIIPATFVYALAGSGLGSVLDRGEGITMRGVMTPEVVGALLGLALLSLTPVIYKHFRKPAIEEIQ</sequence>
<feature type="transmembrane region" description="Helical" evidence="6">
    <location>
        <begin position="85"/>
        <end position="110"/>
    </location>
</feature>
<evidence type="ECO:0000256" key="1">
    <source>
        <dbReference type="ARBA" id="ARBA00004651"/>
    </source>
</evidence>
<dbReference type="KEGG" id="maes:Ga0123461_1651"/>
<comment type="subcellular location">
    <subcellularLocation>
        <location evidence="1 6">Cell membrane</location>
        <topology evidence="1 6">Multi-pass membrane protein</topology>
    </subcellularLocation>
</comment>
<dbReference type="PANTHER" id="PTHR12677:SF59">
    <property type="entry name" value="GOLGI APPARATUS MEMBRANE PROTEIN TVP38-RELATED"/>
    <property type="match status" value="1"/>
</dbReference>
<dbReference type="AlphaFoldDB" id="A0A2K8L4Z8"/>
<dbReference type="Pfam" id="PF09335">
    <property type="entry name" value="VTT_dom"/>
    <property type="match status" value="1"/>
</dbReference>
<evidence type="ECO:0000256" key="5">
    <source>
        <dbReference type="ARBA" id="ARBA00023136"/>
    </source>
</evidence>
<dbReference type="EMBL" id="CP018799">
    <property type="protein sequence ID" value="ATX80064.1"/>
    <property type="molecule type" value="Genomic_DNA"/>
</dbReference>
<comment type="similarity">
    <text evidence="6">Belongs to the TVP38/TMEM64 family.</text>
</comment>
<proteinExistence type="inferred from homology"/>
<keyword evidence="2 6" id="KW-1003">Cell membrane</keyword>
<feature type="transmembrane region" description="Helical" evidence="6">
    <location>
        <begin position="50"/>
        <end position="73"/>
    </location>
</feature>
<gene>
    <name evidence="8" type="ORF">Ga0123461_1651</name>
</gene>
<feature type="transmembrane region" description="Helical" evidence="6">
    <location>
        <begin position="138"/>
        <end position="163"/>
    </location>
</feature>
<dbReference type="PANTHER" id="PTHR12677">
    <property type="entry name" value="GOLGI APPARATUS MEMBRANE PROTEIN TVP38-RELATED"/>
    <property type="match status" value="1"/>
</dbReference>
<keyword evidence="9" id="KW-1185">Reference proteome</keyword>
<dbReference type="GO" id="GO:0005886">
    <property type="term" value="C:plasma membrane"/>
    <property type="evidence" value="ECO:0007669"/>
    <property type="project" value="UniProtKB-SubCell"/>
</dbReference>
<organism evidence="8 9">
    <name type="scientific">Mariprofundus aestuarium</name>
    <dbReference type="NCBI Taxonomy" id="1921086"/>
    <lineage>
        <taxon>Bacteria</taxon>
        <taxon>Pseudomonadati</taxon>
        <taxon>Pseudomonadota</taxon>
        <taxon>Candidatius Mariprofundia</taxon>
        <taxon>Mariprofundales</taxon>
        <taxon>Mariprofundaceae</taxon>
        <taxon>Mariprofundus</taxon>
    </lineage>
</organism>
<reference evidence="8 9" key="1">
    <citation type="submission" date="2016-12" db="EMBL/GenBank/DDBJ databases">
        <title>Isolation and genomic insights into novel planktonic Zetaproteobacteria from stratified waters of the Chesapeake Bay.</title>
        <authorList>
            <person name="McAllister S.M."/>
            <person name="Kato S."/>
            <person name="Chan C.S."/>
            <person name="Chiu B.K."/>
            <person name="Field E.K."/>
        </authorList>
    </citation>
    <scope>NUCLEOTIDE SEQUENCE [LARGE SCALE GENOMIC DNA]</scope>
    <source>
        <strain evidence="8 9">CP-5</strain>
    </source>
</reference>
<protein>
    <recommendedName>
        <fullName evidence="6">TVP38/TMEM64 family membrane protein</fullName>
    </recommendedName>
</protein>
<evidence type="ECO:0000256" key="2">
    <source>
        <dbReference type="ARBA" id="ARBA00022475"/>
    </source>
</evidence>
<evidence type="ECO:0000256" key="6">
    <source>
        <dbReference type="RuleBase" id="RU366058"/>
    </source>
</evidence>